<accession>A0A4P2PXL5</accession>
<proteinExistence type="predicted"/>
<name>A0A4P2PXL5_SORCE</name>
<evidence type="ECO:0000313" key="6">
    <source>
        <dbReference type="EMBL" id="AUX21500.1"/>
    </source>
</evidence>
<feature type="chain" id="PRO_5020403614" description="Carbohydrate-binding module family 96 domain-containing protein" evidence="4">
    <location>
        <begin position="20"/>
        <end position="333"/>
    </location>
</feature>
<dbReference type="Pfam" id="PF24517">
    <property type="entry name" value="CBM96"/>
    <property type="match status" value="1"/>
</dbReference>
<evidence type="ECO:0000256" key="1">
    <source>
        <dbReference type="ARBA" id="ARBA00004613"/>
    </source>
</evidence>
<dbReference type="PROSITE" id="PS51257">
    <property type="entry name" value="PROKAR_LIPOPROTEIN"/>
    <property type="match status" value="1"/>
</dbReference>
<gene>
    <name evidence="6" type="ORF">SOCEGT47_019850</name>
</gene>
<dbReference type="EMBL" id="CP012670">
    <property type="protein sequence ID" value="AUX21500.1"/>
    <property type="molecule type" value="Genomic_DNA"/>
</dbReference>
<reference evidence="6 7" key="1">
    <citation type="submission" date="2015-09" db="EMBL/GenBank/DDBJ databases">
        <title>Sorangium comparison.</title>
        <authorList>
            <person name="Zaburannyi N."/>
            <person name="Bunk B."/>
            <person name="Overmann J."/>
            <person name="Mueller R."/>
        </authorList>
    </citation>
    <scope>NUCLEOTIDE SEQUENCE [LARGE SCALE GENOMIC DNA]</scope>
    <source>
        <strain evidence="6 7">So ceGT47</strain>
    </source>
</reference>
<feature type="signal peptide" evidence="4">
    <location>
        <begin position="1"/>
        <end position="19"/>
    </location>
</feature>
<dbReference type="NCBIfam" id="NF033679">
    <property type="entry name" value="DNRLRE_dom"/>
    <property type="match status" value="1"/>
</dbReference>
<dbReference type="AlphaFoldDB" id="A0A4P2PXL5"/>
<dbReference type="RefSeq" id="WP_129346810.1">
    <property type="nucleotide sequence ID" value="NZ_CP012670.1"/>
</dbReference>
<comment type="subcellular location">
    <subcellularLocation>
        <location evidence="1">Secreted</location>
    </subcellularLocation>
</comment>
<sequence length="333" mass="34865">MKKMIAAAILGIPATFGFAGCSSSTTAQTGDFNSEAGEQTGRAKQALSVCVDVQRGLPGSAVEDTFLDESSADNPSGASGTLYTGLSNGYEKRSLLKFGLDFIPAGSIIDSATLKLYQNWRDGESTVRVHQVTAPWSEDTATWTSSASSYDATVVSTIATPSQVAGIVTADLTAVVQDWTDAGDNYGIALEEDLVLKTEFKSSEEANAARRPMLSVCYTAPTCDDGLQNQGEEGVDCGGPCAACPPVGVMITQPGEAYGHHGACGGWNGCGDAATCAQWACEVNGYSQLVSHGADAPCTELDNCHLFYARGDIQWNWGNWCEVSGVTDIVCSN</sequence>
<dbReference type="OrthoDB" id="5522591at2"/>
<evidence type="ECO:0000313" key="7">
    <source>
        <dbReference type="Proteomes" id="UP000295781"/>
    </source>
</evidence>
<keyword evidence="2" id="KW-0964">Secreted</keyword>
<dbReference type="InterPro" id="IPR055372">
    <property type="entry name" value="CBM96"/>
</dbReference>
<organism evidence="6 7">
    <name type="scientific">Sorangium cellulosum</name>
    <name type="common">Polyangium cellulosum</name>
    <dbReference type="NCBI Taxonomy" id="56"/>
    <lineage>
        <taxon>Bacteria</taxon>
        <taxon>Pseudomonadati</taxon>
        <taxon>Myxococcota</taxon>
        <taxon>Polyangia</taxon>
        <taxon>Polyangiales</taxon>
        <taxon>Polyangiaceae</taxon>
        <taxon>Sorangium</taxon>
    </lineage>
</organism>
<evidence type="ECO:0000256" key="2">
    <source>
        <dbReference type="ARBA" id="ARBA00022525"/>
    </source>
</evidence>
<dbReference type="Gene3D" id="2.60.120.970">
    <property type="match status" value="1"/>
</dbReference>
<evidence type="ECO:0000256" key="4">
    <source>
        <dbReference type="SAM" id="SignalP"/>
    </source>
</evidence>
<evidence type="ECO:0000256" key="3">
    <source>
        <dbReference type="ARBA" id="ARBA00022729"/>
    </source>
</evidence>
<dbReference type="Proteomes" id="UP000295781">
    <property type="component" value="Chromosome"/>
</dbReference>
<keyword evidence="3 4" id="KW-0732">Signal</keyword>
<protein>
    <recommendedName>
        <fullName evidence="5">Carbohydrate-binding module family 96 domain-containing protein</fullName>
    </recommendedName>
</protein>
<feature type="domain" description="Carbohydrate-binding module family 96" evidence="5">
    <location>
        <begin position="61"/>
        <end position="209"/>
    </location>
</feature>
<evidence type="ECO:0000259" key="5">
    <source>
        <dbReference type="Pfam" id="PF24517"/>
    </source>
</evidence>